<dbReference type="OrthoDB" id="5860166at2759"/>
<dbReference type="CDD" id="cd00037">
    <property type="entry name" value="CLECT"/>
    <property type="match status" value="2"/>
</dbReference>
<sequence>MSDEVGTAPCASGWTRYSVNGMCYKQSKKEMSWYAGEEYCVKEISGGHLASVHNEAESRWLNAQFRDKTGHMDAWIGMRRDCDNVTYIWTDGTPVDFWYWQPDYPQSEFAEYSCVTLWEYDDLHYIDGYVAGQWDDMILCSQTSGTVALCKYDPNASSSSGETYVKKECGEIPDPTKPPTTTTTTTPTTTSTTTTTTTTATTTTTTPTTKTTTETTTTTTTTTPTTTSTPSTTTVTTTTPTTTTTTLVAGDCSPKCDKFWISYGGSCYGIVKGPANYATSKAGCEAFGGEIAVITDDSMNEAMRKAFSNNDDTSIVNQAWIGESSYSNWAPGKPNKAQGADYTKYCNVMTLSIVNSGLELGFSRGVWMDYPCSLTQEYVICKQVNK</sequence>
<feature type="domain" description="C-type lectin" evidence="2">
    <location>
        <begin position="19"/>
        <end position="136"/>
    </location>
</feature>
<protein>
    <recommendedName>
        <fullName evidence="2">C-type lectin domain-containing protein</fullName>
    </recommendedName>
</protein>
<evidence type="ECO:0000256" key="1">
    <source>
        <dbReference type="SAM" id="MobiDB-lite"/>
    </source>
</evidence>
<dbReference type="InterPro" id="IPR050111">
    <property type="entry name" value="C-type_lectin/snaclec_domain"/>
</dbReference>
<name>A0A2G5TVE7_9PELO</name>
<proteinExistence type="predicted"/>
<dbReference type="InterPro" id="IPR016187">
    <property type="entry name" value="CTDL_fold"/>
</dbReference>
<evidence type="ECO:0000313" key="4">
    <source>
        <dbReference type="Proteomes" id="UP000230233"/>
    </source>
</evidence>
<feature type="region of interest" description="Disordered" evidence="1">
    <location>
        <begin position="168"/>
        <end position="244"/>
    </location>
</feature>
<reference evidence="4" key="1">
    <citation type="submission" date="2017-10" db="EMBL/GenBank/DDBJ databases">
        <title>Rapid genome shrinkage in a self-fertile nematode reveals novel sperm competition proteins.</title>
        <authorList>
            <person name="Yin D."/>
            <person name="Schwarz E.M."/>
            <person name="Thomas C.G."/>
            <person name="Felde R.L."/>
            <person name="Korf I.F."/>
            <person name="Cutter A.D."/>
            <person name="Schartner C.M."/>
            <person name="Ralston E.J."/>
            <person name="Meyer B.J."/>
            <person name="Haag E.S."/>
        </authorList>
    </citation>
    <scope>NUCLEOTIDE SEQUENCE [LARGE SCALE GENOMIC DNA]</scope>
    <source>
        <strain evidence="4">JU1422</strain>
    </source>
</reference>
<dbReference type="Gene3D" id="3.10.100.10">
    <property type="entry name" value="Mannose-Binding Protein A, subunit A"/>
    <property type="match status" value="2"/>
</dbReference>
<gene>
    <name evidence="3" type="primary">Cnig_chr_IV.g12012</name>
    <name evidence="3" type="ORF">B9Z55_012012</name>
</gene>
<dbReference type="InterPro" id="IPR001304">
    <property type="entry name" value="C-type_lectin-like"/>
</dbReference>
<accession>A0A2G5TVE7</accession>
<keyword evidence="4" id="KW-1185">Reference proteome</keyword>
<dbReference type="AlphaFoldDB" id="A0A2G5TVE7"/>
<dbReference type="SUPFAM" id="SSF56436">
    <property type="entry name" value="C-type lectin-like"/>
    <property type="match status" value="2"/>
</dbReference>
<dbReference type="Pfam" id="PF00059">
    <property type="entry name" value="Lectin_C"/>
    <property type="match status" value="1"/>
</dbReference>
<dbReference type="EMBL" id="PDUG01000004">
    <property type="protein sequence ID" value="PIC31252.1"/>
    <property type="molecule type" value="Genomic_DNA"/>
</dbReference>
<evidence type="ECO:0000313" key="3">
    <source>
        <dbReference type="EMBL" id="PIC31252.1"/>
    </source>
</evidence>
<feature type="domain" description="C-type lectin" evidence="2">
    <location>
        <begin position="263"/>
        <end position="379"/>
    </location>
</feature>
<dbReference type="Proteomes" id="UP000230233">
    <property type="component" value="Chromosome IV"/>
</dbReference>
<dbReference type="PANTHER" id="PTHR22803">
    <property type="entry name" value="MANNOSE, PHOSPHOLIPASE, LECTIN RECEPTOR RELATED"/>
    <property type="match status" value="1"/>
</dbReference>
<dbReference type="PROSITE" id="PS50041">
    <property type="entry name" value="C_TYPE_LECTIN_2"/>
    <property type="match status" value="2"/>
</dbReference>
<dbReference type="InterPro" id="IPR016186">
    <property type="entry name" value="C-type_lectin-like/link_sf"/>
</dbReference>
<comment type="caution">
    <text evidence="3">The sequence shown here is derived from an EMBL/GenBank/DDBJ whole genome shotgun (WGS) entry which is preliminary data.</text>
</comment>
<dbReference type="SMART" id="SM00034">
    <property type="entry name" value="CLECT"/>
    <property type="match status" value="2"/>
</dbReference>
<organism evidence="3 4">
    <name type="scientific">Caenorhabditis nigoni</name>
    <dbReference type="NCBI Taxonomy" id="1611254"/>
    <lineage>
        <taxon>Eukaryota</taxon>
        <taxon>Metazoa</taxon>
        <taxon>Ecdysozoa</taxon>
        <taxon>Nematoda</taxon>
        <taxon>Chromadorea</taxon>
        <taxon>Rhabditida</taxon>
        <taxon>Rhabditina</taxon>
        <taxon>Rhabditomorpha</taxon>
        <taxon>Rhabditoidea</taxon>
        <taxon>Rhabditidae</taxon>
        <taxon>Peloderinae</taxon>
        <taxon>Caenorhabditis</taxon>
    </lineage>
</organism>
<dbReference type="STRING" id="1611254.A0A2G5TVE7"/>
<feature type="compositionally biased region" description="Low complexity" evidence="1">
    <location>
        <begin position="179"/>
        <end position="244"/>
    </location>
</feature>
<evidence type="ECO:0000259" key="2">
    <source>
        <dbReference type="PROSITE" id="PS50041"/>
    </source>
</evidence>